<protein>
    <submittedName>
        <fullName evidence="3">NifU family protein</fullName>
    </submittedName>
</protein>
<evidence type="ECO:0000313" key="3">
    <source>
        <dbReference type="EMBL" id="MBF4694710.1"/>
    </source>
</evidence>
<evidence type="ECO:0000256" key="1">
    <source>
        <dbReference type="ARBA" id="ARBA00049958"/>
    </source>
</evidence>
<dbReference type="RefSeq" id="WP_194702948.1">
    <property type="nucleotide sequence ID" value="NZ_JADKNH010000010.1"/>
</dbReference>
<proteinExistence type="predicted"/>
<feature type="domain" description="NIF system FeS cluster assembly NifU C-terminal" evidence="2">
    <location>
        <begin position="5"/>
        <end position="71"/>
    </location>
</feature>
<comment type="function">
    <text evidence="1">May be involved in the formation or repair of [Fe-S] clusters present in iron-sulfur proteins.</text>
</comment>
<reference evidence="3 4" key="1">
    <citation type="submission" date="2020-11" db="EMBL/GenBank/DDBJ databases">
        <title>Fusibacter basophilias sp. nov.</title>
        <authorList>
            <person name="Qiu D."/>
        </authorList>
    </citation>
    <scope>NUCLEOTIDE SEQUENCE [LARGE SCALE GENOMIC DNA]</scope>
    <source>
        <strain evidence="3 4">Q10-2</strain>
    </source>
</reference>
<gene>
    <name evidence="3" type="ORF">ISU02_16475</name>
</gene>
<dbReference type="Pfam" id="PF01106">
    <property type="entry name" value="NifU"/>
    <property type="match status" value="1"/>
</dbReference>
<organism evidence="3 4">
    <name type="scientific">Fusibacter ferrireducens</name>
    <dbReference type="NCBI Taxonomy" id="2785058"/>
    <lineage>
        <taxon>Bacteria</taxon>
        <taxon>Bacillati</taxon>
        <taxon>Bacillota</taxon>
        <taxon>Clostridia</taxon>
        <taxon>Eubacteriales</taxon>
        <taxon>Eubacteriales Family XII. Incertae Sedis</taxon>
        <taxon>Fusibacter</taxon>
    </lineage>
</organism>
<dbReference type="PANTHER" id="PTHR11178">
    <property type="entry name" value="IRON-SULFUR CLUSTER SCAFFOLD PROTEIN NFU-RELATED"/>
    <property type="match status" value="1"/>
</dbReference>
<dbReference type="InterPro" id="IPR001075">
    <property type="entry name" value="NIF_FeS_clus_asmbl_NifU_C"/>
</dbReference>
<dbReference type="Gene3D" id="3.30.300.130">
    <property type="entry name" value="Fe-S cluster assembly (FSCA)"/>
    <property type="match status" value="1"/>
</dbReference>
<name>A0ABR9ZXW3_9FIRM</name>
<evidence type="ECO:0000313" key="4">
    <source>
        <dbReference type="Proteomes" id="UP000614200"/>
    </source>
</evidence>
<comment type="caution">
    <text evidence="3">The sequence shown here is derived from an EMBL/GenBank/DDBJ whole genome shotgun (WGS) entry which is preliminary data.</text>
</comment>
<evidence type="ECO:0000259" key="2">
    <source>
        <dbReference type="Pfam" id="PF01106"/>
    </source>
</evidence>
<keyword evidence="4" id="KW-1185">Reference proteome</keyword>
<accession>A0ABR9ZXW3</accession>
<dbReference type="EMBL" id="JADKNH010000010">
    <property type="protein sequence ID" value="MBF4694710.1"/>
    <property type="molecule type" value="Genomic_DNA"/>
</dbReference>
<dbReference type="Proteomes" id="UP000614200">
    <property type="component" value="Unassembled WGS sequence"/>
</dbReference>
<dbReference type="SUPFAM" id="SSF117916">
    <property type="entry name" value="Fe-S cluster assembly (FSCA) domain-like"/>
    <property type="match status" value="1"/>
</dbReference>
<sequence length="97" mass="10883">MFDQIKKVLIEEVRPQLMLHSGDIELLKVENNTVEVKLLGACSNCPSAKLTLLEVVEATLTKRFPEIERVISVSETSEELIDFAKKLLSKTTSSDLH</sequence>
<dbReference type="InterPro" id="IPR034904">
    <property type="entry name" value="FSCA_dom_sf"/>
</dbReference>